<keyword evidence="5 7" id="KW-0472">Membrane</keyword>
<name>A0A2T5EGK0_VIBSP</name>
<dbReference type="SUPFAM" id="SSF56935">
    <property type="entry name" value="Porins"/>
    <property type="match status" value="1"/>
</dbReference>
<comment type="subcellular location">
    <subcellularLocation>
        <location evidence="1 7">Cell outer membrane</location>
        <topology evidence="1 7">Multi-pass membrane protein</topology>
    </subcellularLocation>
</comment>
<accession>A0A2T5EGK0</accession>
<dbReference type="Gene3D" id="2.170.130.10">
    <property type="entry name" value="TonB-dependent receptor, plug domain"/>
    <property type="match status" value="1"/>
</dbReference>
<evidence type="ECO:0000256" key="5">
    <source>
        <dbReference type="ARBA" id="ARBA00023136"/>
    </source>
</evidence>
<dbReference type="InterPro" id="IPR037066">
    <property type="entry name" value="Plug_dom_sf"/>
</dbReference>
<keyword evidence="3 7" id="KW-1134">Transmembrane beta strand</keyword>
<dbReference type="Proteomes" id="UP000244080">
    <property type="component" value="Unassembled WGS sequence"/>
</dbReference>
<dbReference type="RefSeq" id="WP_017086499.1">
    <property type="nucleotide sequence ID" value="NZ_CAWNZY010000027.1"/>
</dbReference>
<dbReference type="EMBL" id="PIGA01000018">
    <property type="protein sequence ID" value="PTP18680.1"/>
    <property type="molecule type" value="Genomic_DNA"/>
</dbReference>
<dbReference type="Gene3D" id="2.40.170.20">
    <property type="entry name" value="TonB-dependent receptor, beta-barrel domain"/>
    <property type="match status" value="1"/>
</dbReference>
<dbReference type="InterPro" id="IPR039426">
    <property type="entry name" value="TonB-dep_rcpt-like"/>
</dbReference>
<evidence type="ECO:0000256" key="6">
    <source>
        <dbReference type="ARBA" id="ARBA00023237"/>
    </source>
</evidence>
<proteinExistence type="inferred from homology"/>
<evidence type="ECO:0000313" key="10">
    <source>
        <dbReference type="Proteomes" id="UP000244080"/>
    </source>
</evidence>
<comment type="caution">
    <text evidence="9">The sequence shown here is derived from an EMBL/GenBank/DDBJ whole genome shotgun (WGS) entry which is preliminary data.</text>
</comment>
<comment type="similarity">
    <text evidence="7">Belongs to the TonB-dependent receptor family.</text>
</comment>
<evidence type="ECO:0000256" key="4">
    <source>
        <dbReference type="ARBA" id="ARBA00022692"/>
    </source>
</evidence>
<reference evidence="9 10" key="1">
    <citation type="submission" date="2017-11" db="EMBL/GenBank/DDBJ databases">
        <title>Population delineation of vibrios coincides with oyster pathogenicity.</title>
        <authorList>
            <person name="Bruto M."/>
            <person name="Labreuche Y."/>
            <person name="James A."/>
            <person name="Piel D."/>
            <person name="Chenivesse S."/>
            <person name="Petton B."/>
            <person name="Polz M.F."/>
            <person name="Le Roux F."/>
        </authorList>
    </citation>
    <scope>NUCLEOTIDE SEQUENCE [LARGE SCALE GENOMIC DNA]</scope>
    <source>
        <strain evidence="9 10">1F_55</strain>
    </source>
</reference>
<evidence type="ECO:0000256" key="7">
    <source>
        <dbReference type="PROSITE-ProRule" id="PRU01360"/>
    </source>
</evidence>
<protein>
    <submittedName>
        <fullName evidence="9">TonB-dependent receptor</fullName>
    </submittedName>
</protein>
<dbReference type="PROSITE" id="PS52016">
    <property type="entry name" value="TONB_DEPENDENT_REC_3"/>
    <property type="match status" value="1"/>
</dbReference>
<evidence type="ECO:0000256" key="1">
    <source>
        <dbReference type="ARBA" id="ARBA00004571"/>
    </source>
</evidence>
<feature type="domain" description="TonB-dependent receptor plug" evidence="8">
    <location>
        <begin position="49"/>
        <end position="173"/>
    </location>
</feature>
<gene>
    <name evidence="9" type="ORF">CWO36_12515</name>
</gene>
<dbReference type="GO" id="GO:0009279">
    <property type="term" value="C:cell outer membrane"/>
    <property type="evidence" value="ECO:0007669"/>
    <property type="project" value="UniProtKB-SubCell"/>
</dbReference>
<dbReference type="Pfam" id="PF07715">
    <property type="entry name" value="Plug"/>
    <property type="match status" value="1"/>
</dbReference>
<organism evidence="9 10">
    <name type="scientific">Vibrio splendidus</name>
    <dbReference type="NCBI Taxonomy" id="29497"/>
    <lineage>
        <taxon>Bacteria</taxon>
        <taxon>Pseudomonadati</taxon>
        <taxon>Pseudomonadota</taxon>
        <taxon>Gammaproteobacteria</taxon>
        <taxon>Vibrionales</taxon>
        <taxon>Vibrionaceae</taxon>
        <taxon>Vibrio</taxon>
    </lineage>
</organism>
<keyword evidence="2 7" id="KW-0813">Transport</keyword>
<dbReference type="AlphaFoldDB" id="A0A2T5EGK0"/>
<evidence type="ECO:0000256" key="2">
    <source>
        <dbReference type="ARBA" id="ARBA00022448"/>
    </source>
</evidence>
<evidence type="ECO:0000259" key="8">
    <source>
        <dbReference type="Pfam" id="PF07715"/>
    </source>
</evidence>
<evidence type="ECO:0000313" key="9">
    <source>
        <dbReference type="EMBL" id="PTP18680.1"/>
    </source>
</evidence>
<sequence>MHPFNKTILAATIASLCSVSSVYAETEQTSNTQADLTVNVTDTRDDDLSTKQTLDADDIKDTPSSNGNLTDYLKDNPNVRFAGGDLNGFQGGEIKPASVSIHGADPSQTAYLVDGANVNNDLDPSGILSSLFDGTAGTIPSVSSGQAYYFDANLLGGVEVYTSNVPAHLGGFTGGAIDAQTRKYSGEDRVRLSYRTTQSDWAEMQVDSNIKSDLENATPNGYGADYQPDYKKDFFSVMAEQSLTDDIGMVVGFSRRESDINQKRLINKAGETDFRDHTRQSDNFLTNFNWIPSVDRSLEVGFRLSDYEEGKYYATNLDGNVKDTHLAYGSTIKWNQRLGSGAISATVIYDKFQDERESNSTYAVVTSDLDNEMDYEEGGYGDSQLTQQNVELKLDYDFDRMELAGTSHLPSIGASYRKTDFDFNRDEDATQRIVTYFYGMVIDDRTSTASKGTVSTDYQDYAFYAQDIIKWNDFTFRPGIRVDQDDYLENTNIAYRFSSSWTATNDTTLNLGANRYYGRSFAMMKLAGEILKLNGDETRDYESIKNLDTQYSDEISFSVDQVAGNFLVSAGYVYRNFRNTIEHNETRDGNKRIYTYYNGSSFATDTYTLQATNILPWVLGPTQWSTTVGIDYLVTDRSDIEDPNQTVIFDGKLTTKAQMEKEVNSNTEEWVARFGLDMRIPSYDVTWANKVYIKAPVDKYEYMSTDSNNIEAYRHYEYGTHTQWDTRLRYQPSLFGTHSAYVQVDVLNVLDQVRKDEIKANRQGDYGMYSPGREFWLELGYEF</sequence>
<dbReference type="InterPro" id="IPR036942">
    <property type="entry name" value="Beta-barrel_TonB_sf"/>
</dbReference>
<evidence type="ECO:0000256" key="3">
    <source>
        <dbReference type="ARBA" id="ARBA00022452"/>
    </source>
</evidence>
<keyword evidence="4 7" id="KW-0812">Transmembrane</keyword>
<keyword evidence="9" id="KW-0675">Receptor</keyword>
<keyword evidence="6 7" id="KW-0998">Cell outer membrane</keyword>
<dbReference type="InterPro" id="IPR012910">
    <property type="entry name" value="Plug_dom"/>
</dbReference>